<sequence>MGSTALALIGQASLDYWFDPHVLSARMSTVVKSFSATDTAIHRRLLPYQLLGRKLLRAFPNACVQLLVGLSHVFGDRSNAIWEEK</sequence>
<gene>
    <name evidence="1" type="ORF">BD310DRAFT_1041198</name>
</gene>
<protein>
    <submittedName>
        <fullName evidence="1">Uncharacterized protein</fullName>
    </submittedName>
</protein>
<name>A0A4Q9PM47_9APHY</name>
<keyword evidence="2" id="KW-1185">Reference proteome</keyword>
<organism evidence="1 2">
    <name type="scientific">Dichomitus squalens</name>
    <dbReference type="NCBI Taxonomy" id="114155"/>
    <lineage>
        <taxon>Eukaryota</taxon>
        <taxon>Fungi</taxon>
        <taxon>Dikarya</taxon>
        <taxon>Basidiomycota</taxon>
        <taxon>Agaricomycotina</taxon>
        <taxon>Agaricomycetes</taxon>
        <taxon>Polyporales</taxon>
        <taxon>Polyporaceae</taxon>
        <taxon>Dichomitus</taxon>
    </lineage>
</organism>
<proteinExistence type="predicted"/>
<evidence type="ECO:0000313" key="1">
    <source>
        <dbReference type="EMBL" id="TBU55281.1"/>
    </source>
</evidence>
<evidence type="ECO:0000313" key="2">
    <source>
        <dbReference type="Proteomes" id="UP000292082"/>
    </source>
</evidence>
<dbReference type="AlphaFoldDB" id="A0A4Q9PM47"/>
<dbReference type="Proteomes" id="UP000292082">
    <property type="component" value="Unassembled WGS sequence"/>
</dbReference>
<accession>A0A4Q9PM47</accession>
<dbReference type="EMBL" id="ML145171">
    <property type="protein sequence ID" value="TBU55281.1"/>
    <property type="molecule type" value="Genomic_DNA"/>
</dbReference>
<reference evidence="1 2" key="1">
    <citation type="submission" date="2019-01" db="EMBL/GenBank/DDBJ databases">
        <title>Draft genome sequences of three monokaryotic isolates of the white-rot basidiomycete fungus Dichomitus squalens.</title>
        <authorList>
            <consortium name="DOE Joint Genome Institute"/>
            <person name="Lopez S.C."/>
            <person name="Andreopoulos B."/>
            <person name="Pangilinan J."/>
            <person name="Lipzen A."/>
            <person name="Riley R."/>
            <person name="Ahrendt S."/>
            <person name="Ng V."/>
            <person name="Barry K."/>
            <person name="Daum C."/>
            <person name="Grigoriev I.V."/>
            <person name="Hilden K.S."/>
            <person name="Makela M.R."/>
            <person name="de Vries R.P."/>
        </authorList>
    </citation>
    <scope>NUCLEOTIDE SEQUENCE [LARGE SCALE GENOMIC DNA]</scope>
    <source>
        <strain evidence="1 2">CBS 464.89</strain>
    </source>
</reference>